<feature type="domain" description="C6H2-type" evidence="2">
    <location>
        <begin position="61"/>
        <end position="94"/>
    </location>
</feature>
<feature type="compositionally biased region" description="Polar residues" evidence="1">
    <location>
        <begin position="1"/>
        <end position="15"/>
    </location>
</feature>
<reference evidence="3" key="1">
    <citation type="submission" date="2021-01" db="EMBL/GenBank/DDBJ databases">
        <authorList>
            <person name="Corre E."/>
            <person name="Pelletier E."/>
            <person name="Niang G."/>
            <person name="Scheremetjew M."/>
            <person name="Finn R."/>
            <person name="Kale V."/>
            <person name="Holt S."/>
            <person name="Cochrane G."/>
            <person name="Meng A."/>
            <person name="Brown T."/>
            <person name="Cohen L."/>
        </authorList>
    </citation>
    <scope>NUCLEOTIDE SEQUENCE</scope>
    <source>
        <strain evidence="3">SL-175</strain>
    </source>
</reference>
<name>A0A7S0X478_9CHLO</name>
<evidence type="ECO:0000259" key="2">
    <source>
        <dbReference type="Pfam" id="PF15801"/>
    </source>
</evidence>
<dbReference type="EMBL" id="HBFC01002501">
    <property type="protein sequence ID" value="CAD8698606.1"/>
    <property type="molecule type" value="Transcribed_RNA"/>
</dbReference>
<dbReference type="InterPro" id="IPR031615">
    <property type="entry name" value="Zfn-C6H2"/>
</dbReference>
<sequence>MPGNTNNSNEDTSTLCPADSTDNGRGGHGDGGGGGDLYAAKSTCAGCGAALDRLHVQGSRECPNCKKGESVEGRHFFCSKACFASNWNIHSKLHVRVRRTITMDLRDEMQKYDTRDGRAEVQPNRAANRVVDFGLLTDREWVDFQLTPEFTATMKQKFRASLESRHRIMMDIKERGQQEIRLMNVSLHAHLDVVCSMRQVGVNELHNAVAGIMLWKTVSSYREYESMPRPPNLMFEIIRRNFIYHVFLAARDPLKHLLLVRGETTEDAVRNLNLKLVQAPTSILSECFESSMKDSFDEAVELTCPLYVCAFVATLLF</sequence>
<evidence type="ECO:0000313" key="3">
    <source>
        <dbReference type="EMBL" id="CAD8698606.1"/>
    </source>
</evidence>
<organism evidence="3">
    <name type="scientific">Mantoniella antarctica</name>
    <dbReference type="NCBI Taxonomy" id="81844"/>
    <lineage>
        <taxon>Eukaryota</taxon>
        <taxon>Viridiplantae</taxon>
        <taxon>Chlorophyta</taxon>
        <taxon>Mamiellophyceae</taxon>
        <taxon>Mamiellales</taxon>
        <taxon>Mamiellaceae</taxon>
        <taxon>Mantoniella</taxon>
    </lineage>
</organism>
<dbReference type="AlphaFoldDB" id="A0A7S0X478"/>
<proteinExistence type="predicted"/>
<dbReference type="Pfam" id="PF15801">
    <property type="entry name" value="zf-C6H2"/>
    <property type="match status" value="1"/>
</dbReference>
<feature type="region of interest" description="Disordered" evidence="1">
    <location>
        <begin position="1"/>
        <end position="29"/>
    </location>
</feature>
<evidence type="ECO:0000256" key="1">
    <source>
        <dbReference type="SAM" id="MobiDB-lite"/>
    </source>
</evidence>
<gene>
    <name evidence="3" type="ORF">MANT1106_LOCUS1287</name>
</gene>
<protein>
    <recommendedName>
        <fullName evidence="2">C6H2-type domain-containing protein</fullName>
    </recommendedName>
</protein>
<accession>A0A7S0X478</accession>